<dbReference type="EMBL" id="CAIJEO010000004">
    <property type="protein sequence ID" value="CAD0091583.1"/>
    <property type="molecule type" value="Genomic_DNA"/>
</dbReference>
<dbReference type="OrthoDB" id="16772at2759"/>
<feature type="compositionally biased region" description="Polar residues" evidence="1">
    <location>
        <begin position="53"/>
        <end position="62"/>
    </location>
</feature>
<gene>
    <name evidence="2" type="ORF">AWRI4233_LOCUS3383</name>
</gene>
<dbReference type="AlphaFoldDB" id="A0A9N8PE80"/>
<dbReference type="Proteomes" id="UP000714618">
    <property type="component" value="Unassembled WGS sequence"/>
</dbReference>
<organism evidence="2 3">
    <name type="scientific">Aureobasidium mustum</name>
    <dbReference type="NCBI Taxonomy" id="2773714"/>
    <lineage>
        <taxon>Eukaryota</taxon>
        <taxon>Fungi</taxon>
        <taxon>Dikarya</taxon>
        <taxon>Ascomycota</taxon>
        <taxon>Pezizomycotina</taxon>
        <taxon>Dothideomycetes</taxon>
        <taxon>Dothideomycetidae</taxon>
        <taxon>Dothideales</taxon>
        <taxon>Saccotheciaceae</taxon>
        <taxon>Aureobasidium</taxon>
    </lineage>
</organism>
<proteinExistence type="predicted"/>
<comment type="caution">
    <text evidence="2">The sequence shown here is derived from an EMBL/GenBank/DDBJ whole genome shotgun (WGS) entry which is preliminary data.</text>
</comment>
<protein>
    <submittedName>
        <fullName evidence="2">Uncharacterized protein</fullName>
    </submittedName>
</protein>
<evidence type="ECO:0000313" key="3">
    <source>
        <dbReference type="Proteomes" id="UP000714618"/>
    </source>
</evidence>
<sequence length="93" mass="10037">MRNWRAASFARFLDKIKQILLQDMSGAEWEVISGDDFEQEEAVLVGGSRGSRAATSVGSSSVKRGAEAEDVTGEDGNKGYLKLKSRTAEGGRL</sequence>
<evidence type="ECO:0000256" key="1">
    <source>
        <dbReference type="SAM" id="MobiDB-lite"/>
    </source>
</evidence>
<keyword evidence="3" id="KW-1185">Reference proteome</keyword>
<reference evidence="2" key="1">
    <citation type="submission" date="2020-06" db="EMBL/GenBank/DDBJ databases">
        <authorList>
            <person name="Onetto C."/>
        </authorList>
    </citation>
    <scope>NUCLEOTIDE SEQUENCE</scope>
</reference>
<feature type="region of interest" description="Disordered" evidence="1">
    <location>
        <begin position="48"/>
        <end position="93"/>
    </location>
</feature>
<accession>A0A9N8PE80</accession>
<evidence type="ECO:0000313" key="2">
    <source>
        <dbReference type="EMBL" id="CAD0091583.1"/>
    </source>
</evidence>
<name>A0A9N8PE80_9PEZI</name>